<keyword evidence="2" id="KW-1185">Reference proteome</keyword>
<evidence type="ECO:0000313" key="2">
    <source>
        <dbReference type="Proteomes" id="UP001235712"/>
    </source>
</evidence>
<dbReference type="InterPro" id="IPR036390">
    <property type="entry name" value="WH_DNA-bd_sf"/>
</dbReference>
<evidence type="ECO:0000313" key="1">
    <source>
        <dbReference type="EMBL" id="MDP9824649.1"/>
    </source>
</evidence>
<reference evidence="1 2" key="1">
    <citation type="submission" date="2023-07" db="EMBL/GenBank/DDBJ databases">
        <title>Sequencing the genomes of 1000 actinobacteria strains.</title>
        <authorList>
            <person name="Klenk H.-P."/>
        </authorList>
    </citation>
    <scope>NUCLEOTIDE SEQUENCE [LARGE SCALE GENOMIC DNA]</scope>
    <source>
        <strain evidence="1 2">DSM 44388</strain>
    </source>
</reference>
<dbReference type="Gene3D" id="1.10.10.10">
    <property type="entry name" value="Winged helix-like DNA-binding domain superfamily/Winged helix DNA-binding domain"/>
    <property type="match status" value="1"/>
</dbReference>
<accession>A0ABT9NW47</accession>
<dbReference type="EMBL" id="JAUSQZ010000001">
    <property type="protein sequence ID" value="MDP9824649.1"/>
    <property type="molecule type" value="Genomic_DNA"/>
</dbReference>
<gene>
    <name evidence="1" type="ORF">J2S57_000398</name>
</gene>
<dbReference type="RefSeq" id="WP_307237617.1">
    <property type="nucleotide sequence ID" value="NZ_JAUSQZ010000001.1"/>
</dbReference>
<dbReference type="SUPFAM" id="SSF46785">
    <property type="entry name" value="Winged helix' DNA-binding domain"/>
    <property type="match status" value="1"/>
</dbReference>
<dbReference type="GO" id="GO:0003677">
    <property type="term" value="F:DNA binding"/>
    <property type="evidence" value="ECO:0007669"/>
    <property type="project" value="UniProtKB-KW"/>
</dbReference>
<organism evidence="1 2">
    <name type="scientific">Kineosporia succinea</name>
    <dbReference type="NCBI Taxonomy" id="84632"/>
    <lineage>
        <taxon>Bacteria</taxon>
        <taxon>Bacillati</taxon>
        <taxon>Actinomycetota</taxon>
        <taxon>Actinomycetes</taxon>
        <taxon>Kineosporiales</taxon>
        <taxon>Kineosporiaceae</taxon>
        <taxon>Kineosporia</taxon>
    </lineage>
</organism>
<sequence length="206" mass="23388">MTPSGDPEQRDGERPDRAAETVRLTDPKAMRVLAHPLRITLLGELRVRGPQSVGMLGDLVDEAPGTVSYHVGKLAEFGFVEEAPELARDRRERWWRAVHASTSWSPADDLKDPERHVASSALRRAIAHRYADVFEQYLVAEPAMHPDWVHASTTGDAYLHLTLDQMRDLQSEVNDLVERWEARSVANDRESTQTAVLVYQLFRRPE</sequence>
<comment type="caution">
    <text evidence="1">The sequence shown here is derived from an EMBL/GenBank/DDBJ whole genome shotgun (WGS) entry which is preliminary data.</text>
</comment>
<dbReference type="CDD" id="cd00090">
    <property type="entry name" value="HTH_ARSR"/>
    <property type="match status" value="1"/>
</dbReference>
<dbReference type="InterPro" id="IPR011991">
    <property type="entry name" value="ArsR-like_HTH"/>
</dbReference>
<protein>
    <submittedName>
        <fullName evidence="1">DNA-binding transcriptional ArsR family regulator</fullName>
    </submittedName>
</protein>
<keyword evidence="1" id="KW-0238">DNA-binding</keyword>
<name>A0ABT9NW47_9ACTN</name>
<dbReference type="Pfam" id="PF12840">
    <property type="entry name" value="HTH_20"/>
    <property type="match status" value="1"/>
</dbReference>
<proteinExistence type="predicted"/>
<dbReference type="Proteomes" id="UP001235712">
    <property type="component" value="Unassembled WGS sequence"/>
</dbReference>
<dbReference type="InterPro" id="IPR036388">
    <property type="entry name" value="WH-like_DNA-bd_sf"/>
</dbReference>